<dbReference type="EMBL" id="KX349308">
    <property type="protein sequence ID" value="AOO15305.1"/>
    <property type="molecule type" value="Genomic_DNA"/>
</dbReference>
<evidence type="ECO:0000313" key="1">
    <source>
        <dbReference type="EMBL" id="AOO15305.1"/>
    </source>
</evidence>
<gene>
    <name evidence="1" type="ORF">Np150310_031</name>
    <name evidence="2" type="ORF">RW040310_031</name>
    <name evidence="3" type="ORF">WH050310_031</name>
</gene>
<dbReference type="Proteomes" id="UP000224445">
    <property type="component" value="Segment"/>
</dbReference>
<dbReference type="EMBL" id="KX349326">
    <property type="protein sequence ID" value="AOO19165.1"/>
    <property type="molecule type" value="Genomic_DNA"/>
</dbReference>
<protein>
    <recommendedName>
        <fullName evidence="6">YadA domain-containing structural protein</fullName>
    </recommendedName>
</protein>
<organism evidence="1 4">
    <name type="scientific">Cyanophage S-RIM12</name>
    <dbReference type="NCBI Taxonomy" id="1278402"/>
    <lineage>
        <taxon>Viruses</taxon>
        <taxon>Duplodnaviria</taxon>
        <taxon>Heunggongvirae</taxon>
        <taxon>Uroviricota</taxon>
        <taxon>Caudoviricetes</taxon>
        <taxon>Pantevenvirales</taxon>
        <taxon>Kyanoviridae</taxon>
        <taxon>Brizovirus</taxon>
        <taxon>Brizovirus syn33</taxon>
    </lineage>
</organism>
<sequence>MGTRKISQLDTISDANVSGEAILPIVVSDPLIPNRKATVKQLFRGVSQGTKAEPGLAFDLDRDTGLYQDAYDQIGLGFGDGGFYMSRIDNGGGSTSLYITATDETASNTNIVLAPKGTGAVQVTGQFLIDDQSFVLSDSQGPRARFEVSNVGTGTNTRVFTFPAITSGNGTTIVGDDTNQTLRNKSIIINEDNLSIVDGDDVAKFQLSYSDSIGQTRRYFLPDAGISSVTVANPQGLDSTLLDTKTTQVSFNKTFVDVKFVPDDAVDTKYAQINTSALTENRTITLPDQSLTLVGTDANQIIKNKNFEVFVIQDPTDNTKKITFQVSNQTTLTNSTVVFPPTNTLNSGGGDNVLVTELASQDLSNKTLFTPVIKNSGNTAGQVTFTTDNITGPRTIRFPDSNATLLSTDNVTLEDVNFGAGIGANNLTGQTRQQQFFYSGF</sequence>
<evidence type="ECO:0000313" key="2">
    <source>
        <dbReference type="EMBL" id="AOO15945.1"/>
    </source>
</evidence>
<evidence type="ECO:0000313" key="4">
    <source>
        <dbReference type="Proteomes" id="UP000224341"/>
    </source>
</evidence>
<dbReference type="Proteomes" id="UP000224341">
    <property type="component" value="Segment"/>
</dbReference>
<dbReference type="EMBL" id="KX349311">
    <property type="protein sequence ID" value="AOO15945.1"/>
    <property type="molecule type" value="Genomic_DNA"/>
</dbReference>
<accession>A0A1D7SNN9</accession>
<dbReference type="Proteomes" id="UP000225120">
    <property type="component" value="Segment"/>
</dbReference>
<reference evidence="4 5" key="1">
    <citation type="journal article" date="2016" name="Environ. Microbiol.">
        <title>Genomic diversification of marine cyanophages into stable ecotypes.</title>
        <authorList>
            <person name="Marston M.F."/>
            <person name="Martiny J.B."/>
        </authorList>
    </citation>
    <scope>NUCLEOTIDE SEQUENCE [LARGE SCALE GENOMIC DNA]</scope>
    <source>
        <strain evidence="1">Np_15_0310</strain>
        <strain evidence="2">RW_04_0310</strain>
        <strain evidence="3">WH_05_0310</strain>
    </source>
</reference>
<evidence type="ECO:0000313" key="5">
    <source>
        <dbReference type="Proteomes" id="UP000224445"/>
    </source>
</evidence>
<evidence type="ECO:0008006" key="6">
    <source>
        <dbReference type="Google" id="ProtNLM"/>
    </source>
</evidence>
<proteinExistence type="predicted"/>
<name>A0A1D7SNN9_9CAUD</name>
<evidence type="ECO:0000313" key="3">
    <source>
        <dbReference type="EMBL" id="AOO19165.1"/>
    </source>
</evidence>